<dbReference type="RefSeq" id="WP_034875241.1">
    <property type="nucleotide sequence ID" value="NZ_AZMV01000004.1"/>
</dbReference>
<dbReference type="GO" id="GO:0015252">
    <property type="term" value="F:proton channel activity"/>
    <property type="evidence" value="ECO:0007669"/>
    <property type="project" value="InterPro"/>
</dbReference>
<feature type="transmembrane region" description="Helical" evidence="13">
    <location>
        <begin position="103"/>
        <end position="123"/>
    </location>
</feature>
<comment type="subcellular location">
    <subcellularLocation>
        <location evidence="1">Membrane</location>
        <topology evidence="1">Multi-pass membrane protein</topology>
    </subcellularLocation>
</comment>
<comment type="similarity">
    <text evidence="2">Belongs to the TMEM175 family.</text>
</comment>
<dbReference type="STRING" id="1435051.BMOU_0884"/>
<proteinExistence type="inferred from homology"/>
<evidence type="ECO:0000256" key="8">
    <source>
        <dbReference type="ARBA" id="ARBA00022989"/>
    </source>
</evidence>
<keyword evidence="3" id="KW-0813">Transport</keyword>
<evidence type="ECO:0000256" key="13">
    <source>
        <dbReference type="SAM" id="Phobius"/>
    </source>
</evidence>
<dbReference type="AlphaFoldDB" id="W4N9S7"/>
<dbReference type="GO" id="GO:0016020">
    <property type="term" value="C:membrane"/>
    <property type="evidence" value="ECO:0007669"/>
    <property type="project" value="UniProtKB-SubCell"/>
</dbReference>
<keyword evidence="15" id="KW-1185">Reference proteome</keyword>
<evidence type="ECO:0000256" key="2">
    <source>
        <dbReference type="ARBA" id="ARBA00006920"/>
    </source>
</evidence>
<evidence type="ECO:0000256" key="11">
    <source>
        <dbReference type="ARBA" id="ARBA00023303"/>
    </source>
</evidence>
<reference evidence="14 15" key="1">
    <citation type="journal article" date="2014" name="Genome Announc.">
        <title>The Genome Sequence of Bifidobacterium moukalabense DSM 27321 Highlights the Close Phylogenetic Relatedness with the Bifidobacterium dentium Taxon.</title>
        <authorList>
            <person name="Lugli G.A."/>
            <person name="Duranti S."/>
            <person name="Milani C."/>
            <person name="Turroni F."/>
            <person name="Viappiani A."/>
            <person name="Mangifesta M."/>
            <person name="van Sinderen D."/>
            <person name="Ventura M."/>
        </authorList>
    </citation>
    <scope>NUCLEOTIDE SEQUENCE [LARGE SCALE GENOMIC DNA]</scope>
    <source>
        <strain evidence="14 15">DSM 27321</strain>
    </source>
</reference>
<gene>
    <name evidence="14" type="ORF">BMOU_0884</name>
</gene>
<protein>
    <submittedName>
        <fullName evidence="14">Membrane protein</fullName>
    </submittedName>
</protein>
<keyword evidence="11" id="KW-0407">Ion channel</keyword>
<dbReference type="Proteomes" id="UP000019155">
    <property type="component" value="Unassembled WGS sequence"/>
</dbReference>
<dbReference type="GO" id="GO:0005267">
    <property type="term" value="F:potassium channel activity"/>
    <property type="evidence" value="ECO:0007669"/>
    <property type="project" value="UniProtKB-KW"/>
</dbReference>
<feature type="transmembrane region" description="Helical" evidence="13">
    <location>
        <begin position="74"/>
        <end position="91"/>
    </location>
</feature>
<feature type="transmembrane region" description="Helical" evidence="13">
    <location>
        <begin position="144"/>
        <end position="164"/>
    </location>
</feature>
<organism evidence="14 15">
    <name type="scientific">Bifidobacterium moukalabense DSM 27321</name>
    <dbReference type="NCBI Taxonomy" id="1435051"/>
    <lineage>
        <taxon>Bacteria</taxon>
        <taxon>Bacillati</taxon>
        <taxon>Actinomycetota</taxon>
        <taxon>Actinomycetes</taxon>
        <taxon>Bifidobacteriales</taxon>
        <taxon>Bifidobacteriaceae</taxon>
        <taxon>Bifidobacterium</taxon>
    </lineage>
</organism>
<keyword evidence="4" id="KW-0633">Potassium transport</keyword>
<dbReference type="OrthoDB" id="7626281at2"/>
<sequence length="196" mass="22264">MEKDRLGAFVDAVLAIIMTILVLELPRPETYDLAGLWALRTNFFAYALSFFWLGAMWVNIHYSYHAVERINQKTVWSAVIMLFFSSFYPYATKLVADAFWNRTIQVLYGAVVLLITVAVLGYYRQLRLINGGEGMRSLVLHRRRWIHIDIVLKIVGLVLSATFFPPASSIAVLVTLLVLVIPSQLAQDNTVNAVER</sequence>
<name>W4N9S7_9BIFI</name>
<evidence type="ECO:0000256" key="9">
    <source>
        <dbReference type="ARBA" id="ARBA00023065"/>
    </source>
</evidence>
<evidence type="ECO:0000256" key="1">
    <source>
        <dbReference type="ARBA" id="ARBA00004141"/>
    </source>
</evidence>
<keyword evidence="9" id="KW-0406">Ion transport</keyword>
<feature type="transmembrane region" description="Helical" evidence="13">
    <location>
        <begin position="170"/>
        <end position="186"/>
    </location>
</feature>
<evidence type="ECO:0000256" key="7">
    <source>
        <dbReference type="ARBA" id="ARBA00022958"/>
    </source>
</evidence>
<evidence type="ECO:0000256" key="10">
    <source>
        <dbReference type="ARBA" id="ARBA00023136"/>
    </source>
</evidence>
<evidence type="ECO:0000256" key="6">
    <source>
        <dbReference type="ARBA" id="ARBA00022826"/>
    </source>
</evidence>
<dbReference type="GeneID" id="97501309"/>
<evidence type="ECO:0000313" key="14">
    <source>
        <dbReference type="EMBL" id="ETY71395.1"/>
    </source>
</evidence>
<evidence type="ECO:0000256" key="4">
    <source>
        <dbReference type="ARBA" id="ARBA00022538"/>
    </source>
</evidence>
<evidence type="ECO:0000256" key="12">
    <source>
        <dbReference type="ARBA" id="ARBA00034430"/>
    </source>
</evidence>
<comment type="caution">
    <text evidence="14">The sequence shown here is derived from an EMBL/GenBank/DDBJ whole genome shotgun (WGS) entry which is preliminary data.</text>
</comment>
<feature type="transmembrane region" description="Helical" evidence="13">
    <location>
        <begin position="7"/>
        <end position="23"/>
    </location>
</feature>
<keyword evidence="10 13" id="KW-0472">Membrane</keyword>
<dbReference type="PATRIC" id="fig|1435051.3.peg.873"/>
<dbReference type="EMBL" id="AZMV01000004">
    <property type="protein sequence ID" value="ETY71395.1"/>
    <property type="molecule type" value="Genomic_DNA"/>
</dbReference>
<accession>W4N9S7</accession>
<keyword evidence="7" id="KW-0630">Potassium</keyword>
<dbReference type="eggNOG" id="COG3548">
    <property type="taxonomic scope" value="Bacteria"/>
</dbReference>
<comment type="catalytic activity">
    <reaction evidence="12">
        <text>K(+)(in) = K(+)(out)</text>
        <dbReference type="Rhea" id="RHEA:29463"/>
        <dbReference type="ChEBI" id="CHEBI:29103"/>
    </reaction>
</comment>
<keyword evidence="6" id="KW-0631">Potassium channel</keyword>
<dbReference type="InterPro" id="IPR010617">
    <property type="entry name" value="TMEM175-like"/>
</dbReference>
<evidence type="ECO:0000256" key="3">
    <source>
        <dbReference type="ARBA" id="ARBA00022448"/>
    </source>
</evidence>
<evidence type="ECO:0000256" key="5">
    <source>
        <dbReference type="ARBA" id="ARBA00022692"/>
    </source>
</evidence>
<feature type="transmembrane region" description="Helical" evidence="13">
    <location>
        <begin position="43"/>
        <end position="62"/>
    </location>
</feature>
<evidence type="ECO:0000313" key="15">
    <source>
        <dbReference type="Proteomes" id="UP000019155"/>
    </source>
</evidence>
<dbReference type="Pfam" id="PF06736">
    <property type="entry name" value="TMEM175"/>
    <property type="match status" value="1"/>
</dbReference>
<keyword evidence="8 13" id="KW-1133">Transmembrane helix</keyword>
<keyword evidence="5 13" id="KW-0812">Transmembrane</keyword>